<keyword evidence="4" id="KW-0297">G-protein coupled receptor</keyword>
<dbReference type="GO" id="GO:0004930">
    <property type="term" value="F:G protein-coupled receptor activity"/>
    <property type="evidence" value="ECO:0007669"/>
    <property type="project" value="UniProtKB-KW"/>
</dbReference>
<dbReference type="GO" id="GO:0005886">
    <property type="term" value="C:plasma membrane"/>
    <property type="evidence" value="ECO:0007669"/>
    <property type="project" value="TreeGrafter"/>
</dbReference>
<evidence type="ECO:0000256" key="6">
    <source>
        <dbReference type="ARBA" id="ARBA00023170"/>
    </source>
</evidence>
<evidence type="ECO:0000256" key="1">
    <source>
        <dbReference type="ARBA" id="ARBA00004141"/>
    </source>
</evidence>
<organism evidence="10 11">
    <name type="scientific">Elysia crispata</name>
    <name type="common">lettuce slug</name>
    <dbReference type="NCBI Taxonomy" id="231223"/>
    <lineage>
        <taxon>Eukaryota</taxon>
        <taxon>Metazoa</taxon>
        <taxon>Spiralia</taxon>
        <taxon>Lophotrochozoa</taxon>
        <taxon>Mollusca</taxon>
        <taxon>Gastropoda</taxon>
        <taxon>Heterobranchia</taxon>
        <taxon>Euthyneura</taxon>
        <taxon>Panpulmonata</taxon>
        <taxon>Sacoglossa</taxon>
        <taxon>Placobranchoidea</taxon>
        <taxon>Plakobranchidae</taxon>
        <taxon>Elysia</taxon>
    </lineage>
</organism>
<keyword evidence="2 8" id="KW-0812">Transmembrane</keyword>
<dbReference type="InterPro" id="IPR017452">
    <property type="entry name" value="GPCR_Rhodpsn_7TM"/>
</dbReference>
<name>A0AAE0Z8C0_9GAST</name>
<dbReference type="Gene3D" id="1.20.1070.10">
    <property type="entry name" value="Rhodopsin 7-helix transmembrane proteins"/>
    <property type="match status" value="1"/>
</dbReference>
<dbReference type="EMBL" id="JAWDGP010004416">
    <property type="protein sequence ID" value="KAK3764649.1"/>
    <property type="molecule type" value="Genomic_DNA"/>
</dbReference>
<keyword evidence="5 8" id="KW-0472">Membrane</keyword>
<keyword evidence="3 8" id="KW-1133">Transmembrane helix</keyword>
<dbReference type="AlphaFoldDB" id="A0AAE0Z8C0"/>
<evidence type="ECO:0000259" key="9">
    <source>
        <dbReference type="PROSITE" id="PS50262"/>
    </source>
</evidence>
<keyword evidence="11" id="KW-1185">Reference proteome</keyword>
<evidence type="ECO:0000256" key="3">
    <source>
        <dbReference type="ARBA" id="ARBA00022989"/>
    </source>
</evidence>
<protein>
    <recommendedName>
        <fullName evidence="9">G-protein coupled receptors family 1 profile domain-containing protein</fullName>
    </recommendedName>
</protein>
<accession>A0AAE0Z8C0</accession>
<dbReference type="SUPFAM" id="SSF81321">
    <property type="entry name" value="Family A G protein-coupled receptor-like"/>
    <property type="match status" value="1"/>
</dbReference>
<keyword evidence="7" id="KW-0807">Transducer</keyword>
<dbReference type="Proteomes" id="UP001283361">
    <property type="component" value="Unassembled WGS sequence"/>
</dbReference>
<keyword evidence="6" id="KW-0675">Receptor</keyword>
<feature type="transmembrane region" description="Helical" evidence="8">
    <location>
        <begin position="277"/>
        <end position="302"/>
    </location>
</feature>
<evidence type="ECO:0000256" key="5">
    <source>
        <dbReference type="ARBA" id="ARBA00023136"/>
    </source>
</evidence>
<feature type="domain" description="G-protein coupled receptors family 1 profile" evidence="9">
    <location>
        <begin position="135"/>
        <end position="336"/>
    </location>
</feature>
<dbReference type="PANTHER" id="PTHR45695">
    <property type="entry name" value="LEUCOKININ RECEPTOR-RELATED"/>
    <property type="match status" value="1"/>
</dbReference>
<comment type="subcellular location">
    <subcellularLocation>
        <location evidence="1">Membrane</location>
        <topology evidence="1">Multi-pass membrane protein</topology>
    </subcellularLocation>
</comment>
<reference evidence="10" key="1">
    <citation type="journal article" date="2023" name="G3 (Bethesda)">
        <title>A reference genome for the long-term kleptoplast-retaining sea slug Elysia crispata morphotype clarki.</title>
        <authorList>
            <person name="Eastman K.E."/>
            <person name="Pendleton A.L."/>
            <person name="Shaikh M.A."/>
            <person name="Suttiyut T."/>
            <person name="Ogas R."/>
            <person name="Tomko P."/>
            <person name="Gavelis G."/>
            <person name="Widhalm J.R."/>
            <person name="Wisecaver J.H."/>
        </authorList>
    </citation>
    <scope>NUCLEOTIDE SEQUENCE</scope>
    <source>
        <strain evidence="10">ECLA1</strain>
    </source>
</reference>
<evidence type="ECO:0000256" key="7">
    <source>
        <dbReference type="ARBA" id="ARBA00023224"/>
    </source>
</evidence>
<evidence type="ECO:0000256" key="2">
    <source>
        <dbReference type="ARBA" id="ARBA00022692"/>
    </source>
</evidence>
<feature type="transmembrane region" description="Helical" evidence="8">
    <location>
        <begin position="235"/>
        <end position="254"/>
    </location>
</feature>
<dbReference type="PANTHER" id="PTHR45695:SF9">
    <property type="entry name" value="LEUCOKININ RECEPTOR"/>
    <property type="match status" value="1"/>
</dbReference>
<gene>
    <name evidence="10" type="ORF">RRG08_008067</name>
</gene>
<evidence type="ECO:0000313" key="10">
    <source>
        <dbReference type="EMBL" id="KAK3764649.1"/>
    </source>
</evidence>
<evidence type="ECO:0000256" key="8">
    <source>
        <dbReference type="SAM" id="Phobius"/>
    </source>
</evidence>
<proteinExistence type="predicted"/>
<evidence type="ECO:0000313" key="11">
    <source>
        <dbReference type="Proteomes" id="UP001283361"/>
    </source>
</evidence>
<dbReference type="InterPro" id="IPR000276">
    <property type="entry name" value="GPCR_Rhodpsn"/>
</dbReference>
<dbReference type="PROSITE" id="PS50262">
    <property type="entry name" value="G_PROTEIN_RECEP_F1_2"/>
    <property type="match status" value="1"/>
</dbReference>
<sequence length="336" mass="37027">MLDYPGSQSDSTLGLLAPLDKTTIAPRSGLTFLGRRMKDNIQSQLDLMRSSEDWTSPATNVSMDISFSPGPNNLSVNASVDAMSTQMFDAFNNWTTSWPEDVTGEATMVVETIPYASSVVLIILYTLTTVAAVFGNSMAIMVFTRGHRSNTDLRPFLINLAAADLIMAIFCIPFTFAYQITGNWMFSEVMCPIVQCCQVVSVAASVSTNTAIGIDRLVAVKFPFRKRVTSSYTRLVILGIWLFAGGLGAVPLVTGRTREVAGKLQCEEEWPSQHHAVAYSFFIMIVTYFLPVTILSATYTIIGRHLWRHKVPGNADDQRDALQLKAKRKVRVALST</sequence>
<dbReference type="PRINTS" id="PR00237">
    <property type="entry name" value="GPCRRHODOPSN"/>
</dbReference>
<dbReference type="Pfam" id="PF00001">
    <property type="entry name" value="7tm_1"/>
    <property type="match status" value="1"/>
</dbReference>
<feature type="transmembrane region" description="Helical" evidence="8">
    <location>
        <begin position="192"/>
        <end position="214"/>
    </location>
</feature>
<feature type="transmembrane region" description="Helical" evidence="8">
    <location>
        <begin position="119"/>
        <end position="144"/>
    </location>
</feature>
<feature type="transmembrane region" description="Helical" evidence="8">
    <location>
        <begin position="156"/>
        <end position="180"/>
    </location>
</feature>
<evidence type="ECO:0000256" key="4">
    <source>
        <dbReference type="ARBA" id="ARBA00023040"/>
    </source>
</evidence>
<comment type="caution">
    <text evidence="10">The sequence shown here is derived from an EMBL/GenBank/DDBJ whole genome shotgun (WGS) entry which is preliminary data.</text>
</comment>